<feature type="domain" description="PASTA" evidence="2">
    <location>
        <begin position="42"/>
        <end position="109"/>
    </location>
</feature>
<sequence length="276" mass="30539">MTLFQFNSWKDVLIQLALMVAIAVVFLLGFFYVYLPNTTNHGETITVPDLEGIPLDELDEFLTDRNLRFEINKDSGFSSQYPPLAVLKQFPLPNSKVKENRKIYISLNAKEPPKVRMPQLVDGSVKNAQVVLKSYDLLLGEITYASDMALNAVLKQLYQGKPISEGASVPKGAKIDLIVGDGLGNQVFNAPTLIGLTYEDAEFSVIGQGLKVGDVHYEEDGKATIEVKSADGTVTYQEQSMPLGTVFKQSPSADKKIKIGDYIDLWIVGTEPERFN</sequence>
<dbReference type="RefSeq" id="WP_317489981.1">
    <property type="nucleotide sequence ID" value="NZ_CP136051.1"/>
</dbReference>
<keyword evidence="1" id="KW-1133">Transmembrane helix</keyword>
<dbReference type="InterPro" id="IPR005543">
    <property type="entry name" value="PASTA_dom"/>
</dbReference>
<proteinExistence type="predicted"/>
<evidence type="ECO:0000259" key="2">
    <source>
        <dbReference type="PROSITE" id="PS51178"/>
    </source>
</evidence>
<keyword evidence="4" id="KW-1185">Reference proteome</keyword>
<dbReference type="EMBL" id="CP136051">
    <property type="protein sequence ID" value="WOK07296.1"/>
    <property type="molecule type" value="Genomic_DNA"/>
</dbReference>
<dbReference type="SMART" id="SM00740">
    <property type="entry name" value="PASTA"/>
    <property type="match status" value="3"/>
</dbReference>
<protein>
    <submittedName>
        <fullName evidence="3">PASTA domain-containing protein</fullName>
    </submittedName>
</protein>
<evidence type="ECO:0000313" key="4">
    <source>
        <dbReference type="Proteomes" id="UP001302349"/>
    </source>
</evidence>
<feature type="transmembrane region" description="Helical" evidence="1">
    <location>
        <begin position="12"/>
        <end position="35"/>
    </location>
</feature>
<organism evidence="3 4">
    <name type="scientific">Imperialibacter roseus</name>
    <dbReference type="NCBI Taxonomy" id="1324217"/>
    <lineage>
        <taxon>Bacteria</taxon>
        <taxon>Pseudomonadati</taxon>
        <taxon>Bacteroidota</taxon>
        <taxon>Cytophagia</taxon>
        <taxon>Cytophagales</taxon>
        <taxon>Flammeovirgaceae</taxon>
        <taxon>Imperialibacter</taxon>
    </lineage>
</organism>
<dbReference type="Pfam" id="PF03793">
    <property type="entry name" value="PASTA"/>
    <property type="match status" value="2"/>
</dbReference>
<keyword evidence="1" id="KW-0812">Transmembrane</keyword>
<evidence type="ECO:0000313" key="3">
    <source>
        <dbReference type="EMBL" id="WOK07296.1"/>
    </source>
</evidence>
<reference evidence="3 4" key="1">
    <citation type="journal article" date="2023" name="Microbiol. Resour. Announc.">
        <title>Complete Genome Sequence of Imperialibacter roseus strain P4T.</title>
        <authorList>
            <person name="Tizabi D.R."/>
            <person name="Bachvaroff T."/>
            <person name="Hill R.T."/>
        </authorList>
    </citation>
    <scope>NUCLEOTIDE SEQUENCE [LARGE SCALE GENOMIC DNA]</scope>
    <source>
        <strain evidence="3 4">P4T</strain>
    </source>
</reference>
<dbReference type="PROSITE" id="PS51178">
    <property type="entry name" value="PASTA"/>
    <property type="match status" value="1"/>
</dbReference>
<dbReference type="Proteomes" id="UP001302349">
    <property type="component" value="Chromosome"/>
</dbReference>
<evidence type="ECO:0000256" key="1">
    <source>
        <dbReference type="SAM" id="Phobius"/>
    </source>
</evidence>
<keyword evidence="1" id="KW-0472">Membrane</keyword>
<gene>
    <name evidence="3" type="ORF">RT717_01500</name>
</gene>
<accession>A0ABZ0IUC2</accession>
<dbReference type="Gene3D" id="3.30.10.20">
    <property type="match status" value="3"/>
</dbReference>
<dbReference type="CDD" id="cd06577">
    <property type="entry name" value="PASTA_pknB"/>
    <property type="match status" value="1"/>
</dbReference>
<name>A0ABZ0IUC2_9BACT</name>